<dbReference type="AlphaFoldDB" id="A0A7W9S6H3"/>
<comment type="caution">
    <text evidence="1">The sequence shown here is derived from an EMBL/GenBank/DDBJ whole genome shotgun (WGS) entry which is preliminary data.</text>
</comment>
<evidence type="ECO:0008006" key="3">
    <source>
        <dbReference type="Google" id="ProtNLM"/>
    </source>
</evidence>
<reference evidence="1 2" key="1">
    <citation type="submission" date="2020-08" db="EMBL/GenBank/DDBJ databases">
        <title>Genomic Encyclopedia of Type Strains, Phase IV (KMG-IV): sequencing the most valuable type-strain genomes for metagenomic binning, comparative biology and taxonomic classification.</title>
        <authorList>
            <person name="Goeker M."/>
        </authorList>
    </citation>
    <scope>NUCLEOTIDE SEQUENCE [LARGE SCALE GENOMIC DNA]</scope>
    <source>
        <strain evidence="1 2">DSM 11099</strain>
    </source>
</reference>
<accession>A0A7W9S6H3</accession>
<dbReference type="Proteomes" id="UP000533306">
    <property type="component" value="Unassembled WGS sequence"/>
</dbReference>
<name>A0A7W9S6H3_9HYPH</name>
<dbReference type="EMBL" id="JACHEU010000008">
    <property type="protein sequence ID" value="MBB6014694.1"/>
    <property type="molecule type" value="Genomic_DNA"/>
</dbReference>
<organism evidence="1 2">
    <name type="scientific">Aquamicrobium lusatiense</name>
    <dbReference type="NCBI Taxonomy" id="89772"/>
    <lineage>
        <taxon>Bacteria</taxon>
        <taxon>Pseudomonadati</taxon>
        <taxon>Pseudomonadota</taxon>
        <taxon>Alphaproteobacteria</taxon>
        <taxon>Hyphomicrobiales</taxon>
        <taxon>Phyllobacteriaceae</taxon>
        <taxon>Aquamicrobium</taxon>
    </lineage>
</organism>
<evidence type="ECO:0000313" key="1">
    <source>
        <dbReference type="EMBL" id="MBB6014694.1"/>
    </source>
</evidence>
<protein>
    <recommendedName>
        <fullName evidence="3">Phasin domain-containing protein</fullName>
    </recommendedName>
</protein>
<dbReference type="RefSeq" id="WP_183833059.1">
    <property type="nucleotide sequence ID" value="NZ_JACHEU010000008.1"/>
</dbReference>
<gene>
    <name evidence="1" type="ORF">HNR59_004090</name>
</gene>
<evidence type="ECO:0000313" key="2">
    <source>
        <dbReference type="Proteomes" id="UP000533306"/>
    </source>
</evidence>
<proteinExistence type="predicted"/>
<keyword evidence="2" id="KW-1185">Reference proteome</keyword>
<sequence length="107" mass="11671">MAEGKPTEAQTHYARFPSLFRPDWLAVATAAQVRFGVGLWGGVLSTTAKQLQYQADYLKKLSEAEQPSDAVKSSREFVQKVVSSVAAEGRQVFDRNVALIAASRQVG</sequence>